<feature type="signal peptide" evidence="1">
    <location>
        <begin position="1"/>
        <end position="25"/>
    </location>
</feature>
<dbReference type="Proteomes" id="UP001174677">
    <property type="component" value="Chromosome 15"/>
</dbReference>
<keyword evidence="1" id="KW-0732">Signal</keyword>
<proteinExistence type="predicted"/>
<evidence type="ECO:0000313" key="2">
    <source>
        <dbReference type="EMBL" id="KAJ9153486.1"/>
    </source>
</evidence>
<dbReference type="PANTHER" id="PTHR37180:SF4">
    <property type="entry name" value="FORMIN-LIKE PROTEIN 3"/>
    <property type="match status" value="1"/>
</dbReference>
<protein>
    <submittedName>
        <fullName evidence="2">Uncharacterized protein</fullName>
    </submittedName>
</protein>
<reference evidence="2 3" key="1">
    <citation type="journal article" date="2023" name="Plant Biotechnol. J.">
        <title>Chromosome-level wild Hevea brasiliensis genome provides new tools for genomic-assisted breeding and valuable loci to elevate rubber yield.</title>
        <authorList>
            <person name="Cheng H."/>
            <person name="Song X."/>
            <person name="Hu Y."/>
            <person name="Wu T."/>
            <person name="Yang Q."/>
            <person name="An Z."/>
            <person name="Feng S."/>
            <person name="Deng Z."/>
            <person name="Wu W."/>
            <person name="Zeng X."/>
            <person name="Tu M."/>
            <person name="Wang X."/>
            <person name="Huang H."/>
        </authorList>
    </citation>
    <scope>NUCLEOTIDE SEQUENCE [LARGE SCALE GENOMIC DNA]</scope>
    <source>
        <strain evidence="2">MT/VB/25A 57/8</strain>
    </source>
</reference>
<keyword evidence="3" id="KW-1185">Reference proteome</keyword>
<dbReference type="InterPro" id="IPR038930">
    <property type="entry name" value="CEP13/CEP14"/>
</dbReference>
<evidence type="ECO:0000313" key="3">
    <source>
        <dbReference type="Proteomes" id="UP001174677"/>
    </source>
</evidence>
<organism evidence="2 3">
    <name type="scientific">Hevea brasiliensis</name>
    <name type="common">Para rubber tree</name>
    <name type="synonym">Siphonia brasiliensis</name>
    <dbReference type="NCBI Taxonomy" id="3981"/>
    <lineage>
        <taxon>Eukaryota</taxon>
        <taxon>Viridiplantae</taxon>
        <taxon>Streptophyta</taxon>
        <taxon>Embryophyta</taxon>
        <taxon>Tracheophyta</taxon>
        <taxon>Spermatophyta</taxon>
        <taxon>Magnoliopsida</taxon>
        <taxon>eudicotyledons</taxon>
        <taxon>Gunneridae</taxon>
        <taxon>Pentapetalae</taxon>
        <taxon>rosids</taxon>
        <taxon>fabids</taxon>
        <taxon>Malpighiales</taxon>
        <taxon>Euphorbiaceae</taxon>
        <taxon>Crotonoideae</taxon>
        <taxon>Micrandreae</taxon>
        <taxon>Hevea</taxon>
    </lineage>
</organism>
<dbReference type="EMBL" id="JARPOI010000015">
    <property type="protein sequence ID" value="KAJ9153486.1"/>
    <property type="molecule type" value="Genomic_DNA"/>
</dbReference>
<dbReference type="PANTHER" id="PTHR37180">
    <property type="entry name" value="PRECURSOR OF CEP14"/>
    <property type="match status" value="1"/>
</dbReference>
<comment type="caution">
    <text evidence="2">The sequence shown here is derived from an EMBL/GenBank/DDBJ whole genome shotgun (WGS) entry which is preliminary data.</text>
</comment>
<sequence>MARSSAAIFVFVLVVICHVLPCFEGRKLLPSLKDNSTAWSALLKGCHTPISSPSDKGHAMDVYDERLIASHLSKIDRISGSVPSPGAGH</sequence>
<gene>
    <name evidence="2" type="ORF">P3X46_026917</name>
</gene>
<accession>A0ABQ9KZL6</accession>
<name>A0ABQ9KZL6_HEVBR</name>
<feature type="chain" id="PRO_5046851959" evidence="1">
    <location>
        <begin position="26"/>
        <end position="89"/>
    </location>
</feature>
<evidence type="ECO:0000256" key="1">
    <source>
        <dbReference type="SAM" id="SignalP"/>
    </source>
</evidence>